<dbReference type="EMBL" id="JAFNEN010000370">
    <property type="protein sequence ID" value="KAG8184541.1"/>
    <property type="molecule type" value="Genomic_DNA"/>
</dbReference>
<evidence type="ECO:0000256" key="5">
    <source>
        <dbReference type="ARBA" id="ARBA00022990"/>
    </source>
</evidence>
<comment type="caution">
    <text evidence="13">The sequence shown here is derived from an EMBL/GenBank/DDBJ whole genome shotgun (WGS) entry which is preliminary data.</text>
</comment>
<gene>
    <name evidence="13" type="ORF">JTE90_012630</name>
</gene>
<dbReference type="FunFam" id="1.10.8.270:FF:000010">
    <property type="entry name" value="Putative USP6 N-terminal-like protein"/>
    <property type="match status" value="1"/>
</dbReference>
<evidence type="ECO:0000256" key="9">
    <source>
        <dbReference type="ARBA" id="ARBA00064037"/>
    </source>
</evidence>
<dbReference type="PROSITE" id="PS50086">
    <property type="entry name" value="TBC_RABGAP"/>
    <property type="match status" value="1"/>
</dbReference>
<organism evidence="13 14">
    <name type="scientific">Oedothorax gibbosus</name>
    <dbReference type="NCBI Taxonomy" id="931172"/>
    <lineage>
        <taxon>Eukaryota</taxon>
        <taxon>Metazoa</taxon>
        <taxon>Ecdysozoa</taxon>
        <taxon>Arthropoda</taxon>
        <taxon>Chelicerata</taxon>
        <taxon>Arachnida</taxon>
        <taxon>Araneae</taxon>
        <taxon>Araneomorphae</taxon>
        <taxon>Entelegynae</taxon>
        <taxon>Araneoidea</taxon>
        <taxon>Linyphiidae</taxon>
        <taxon>Erigoninae</taxon>
        <taxon>Oedothorax</taxon>
    </lineage>
</organism>
<keyword evidence="3" id="KW-0343">GTPase activation</keyword>
<dbReference type="Gene3D" id="1.10.472.80">
    <property type="entry name" value="Ypt/Rab-GAP domain of gyp1p, domain 3"/>
    <property type="match status" value="1"/>
</dbReference>
<evidence type="ECO:0000256" key="1">
    <source>
        <dbReference type="ARBA" id="ARBA00004541"/>
    </source>
</evidence>
<dbReference type="Gene3D" id="1.10.8.270">
    <property type="entry name" value="putative rabgap domain of human tbc1 domain family member 14 like domains"/>
    <property type="match status" value="1"/>
</dbReference>
<evidence type="ECO:0000256" key="2">
    <source>
        <dbReference type="ARBA" id="ARBA00004555"/>
    </source>
</evidence>
<dbReference type="InterPro" id="IPR035969">
    <property type="entry name" value="Rab-GAP_TBC_sf"/>
</dbReference>
<evidence type="ECO:0000256" key="6">
    <source>
        <dbReference type="ARBA" id="ARBA00023034"/>
    </source>
</evidence>
<dbReference type="InterPro" id="IPR000195">
    <property type="entry name" value="Rab-GAP-TBC_dom"/>
</dbReference>
<keyword evidence="5" id="KW-0007">Acetylation</keyword>
<evidence type="ECO:0000259" key="12">
    <source>
        <dbReference type="PROSITE" id="PS50086"/>
    </source>
</evidence>
<dbReference type="SMART" id="SM00164">
    <property type="entry name" value="TBC"/>
    <property type="match status" value="1"/>
</dbReference>
<keyword evidence="14" id="KW-1185">Reference proteome</keyword>
<dbReference type="InterPro" id="IPR050302">
    <property type="entry name" value="Rab_GAP_TBC_domain"/>
</dbReference>
<proteinExistence type="predicted"/>
<dbReference type="SUPFAM" id="SSF47923">
    <property type="entry name" value="Ypt/Rab-GAP domain of gyp1p"/>
    <property type="match status" value="2"/>
</dbReference>
<dbReference type="GO" id="GO:0031267">
    <property type="term" value="F:small GTPase binding"/>
    <property type="evidence" value="ECO:0007669"/>
    <property type="project" value="TreeGrafter"/>
</dbReference>
<dbReference type="GO" id="GO:0031410">
    <property type="term" value="C:cytoplasmic vesicle"/>
    <property type="evidence" value="ECO:0007669"/>
    <property type="project" value="UniProtKB-SubCell"/>
</dbReference>
<evidence type="ECO:0000256" key="4">
    <source>
        <dbReference type="ARBA" id="ARBA00022553"/>
    </source>
</evidence>
<dbReference type="FunFam" id="1.10.472.80:FF:000019">
    <property type="entry name" value="USP6 N-terminal like"/>
    <property type="match status" value="1"/>
</dbReference>
<dbReference type="AlphaFoldDB" id="A0AAV6ULP4"/>
<dbReference type="GO" id="GO:0005096">
    <property type="term" value="F:GTPase activator activity"/>
    <property type="evidence" value="ECO:0007669"/>
    <property type="project" value="UniProtKB-KW"/>
</dbReference>
<name>A0AAV6ULP4_9ARAC</name>
<dbReference type="GO" id="GO:0005794">
    <property type="term" value="C:Golgi apparatus"/>
    <property type="evidence" value="ECO:0007669"/>
    <property type="project" value="UniProtKB-SubCell"/>
</dbReference>
<evidence type="ECO:0000313" key="13">
    <source>
        <dbReference type="EMBL" id="KAG8184541.1"/>
    </source>
</evidence>
<evidence type="ECO:0000256" key="3">
    <source>
        <dbReference type="ARBA" id="ARBA00022468"/>
    </source>
</evidence>
<evidence type="ECO:0000256" key="7">
    <source>
        <dbReference type="ARBA" id="ARBA00023329"/>
    </source>
</evidence>
<dbReference type="FunFam" id="1.10.10.750:FF:000001">
    <property type="entry name" value="TBC1 domain family member 10A"/>
    <property type="match status" value="1"/>
</dbReference>
<accession>A0AAV6ULP4</accession>
<dbReference type="Gene3D" id="1.10.10.750">
    <property type="entry name" value="Ypt/Rab-GAP domain of gyp1p, domain 1"/>
    <property type="match status" value="1"/>
</dbReference>
<dbReference type="Pfam" id="PF00566">
    <property type="entry name" value="RabGAP-TBC"/>
    <property type="match status" value="1"/>
</dbReference>
<comment type="subcellular location">
    <subcellularLocation>
        <location evidence="1">Cytoplasmic vesicle</location>
    </subcellularLocation>
    <subcellularLocation>
        <location evidence="2">Golgi apparatus</location>
    </subcellularLocation>
</comment>
<reference evidence="13 14" key="1">
    <citation type="journal article" date="2022" name="Nat. Ecol. Evol.">
        <title>A masculinizing supergene underlies an exaggerated male reproductive morph in a spider.</title>
        <authorList>
            <person name="Hendrickx F."/>
            <person name="De Corte Z."/>
            <person name="Sonet G."/>
            <person name="Van Belleghem S.M."/>
            <person name="Kostlbacher S."/>
            <person name="Vangestel C."/>
        </authorList>
    </citation>
    <scope>NUCLEOTIDE SEQUENCE [LARGE SCALE GENOMIC DNA]</scope>
    <source>
        <strain evidence="13">W744_W776</strain>
    </source>
</reference>
<feature type="compositionally biased region" description="Polar residues" evidence="11">
    <location>
        <begin position="483"/>
        <end position="494"/>
    </location>
</feature>
<comment type="subunit">
    <text evidence="9">Interacts with EPS8.</text>
</comment>
<dbReference type="PANTHER" id="PTHR47219:SF19">
    <property type="entry name" value="USP6 N-TERMINAL-LIKE PROTEIN ISOFORM X1"/>
    <property type="match status" value="1"/>
</dbReference>
<feature type="region of interest" description="Disordered" evidence="11">
    <location>
        <begin position="483"/>
        <end position="512"/>
    </location>
</feature>
<dbReference type="Proteomes" id="UP000827092">
    <property type="component" value="Unassembled WGS sequence"/>
</dbReference>
<dbReference type="PANTHER" id="PTHR47219">
    <property type="entry name" value="RAB GTPASE-ACTIVATING PROTEIN 1-LIKE"/>
    <property type="match status" value="1"/>
</dbReference>
<keyword evidence="7" id="KW-0968">Cytoplasmic vesicle</keyword>
<sequence>MNEFRHPVDAHEDERASIVAKYELGRNDNPHIDPWEDPGFEVYHVTDRYGFLHDNRLPEKLTTYETKVRELENERLSKWLKMLKNWEKYSGGDKLKRRMYKGIPNAVRGEVWCRVLDVIQIKQEQEGKYEEMRDKAKLLSPDIRQIDLDVNRTYRNHIMFRERYSVKQQALFNVLAAYSLYNTEIGYCQGMSQIAALLLMYMNEEESFWALSRLMSDDKHAMHGFFILGFPKLQRFQEHHDKILTRLLPKLKKHLDKYEIHTSLYTLKWFFQCFMDRVPFTLTLRLWDIYMYEGETVLTAMSYTLLKLHRKTLLKMNMEDLVEFLQVKLEQDFGYHDDAAVDALQASIEELHKHKLENPGRAPPHELPQKPFGLIESILQTDNKTNKEGDNNKDTKQNGINHHIAAEENVYEDNVPVVNNRCQSPIWKRREDVDLDSEIINNLNYCKVADNVENDNGSSIVDPLSSRNSLAETSQTSVADLSALSGFSSPSTTLTRHRESHGDCMSPQSPAIRPVELRRTLSMYDSVDGKVSARIISRQSPPISRTHSPDAVRVFVPYEYSPTSKAPSSSTLLLDRSPTHCTSMTPPNEDITPTNQDPNKITIVVNLEYPNGTQSESTKH</sequence>
<feature type="domain" description="Rab-GAP TBC" evidence="12">
    <location>
        <begin position="102"/>
        <end position="294"/>
    </location>
</feature>
<comment type="function">
    <text evidence="8">Acts as a GTPase-activating protein for RAB5A and RAB43. Involved in receptor trafficking. In complex with EPS8 inhibits internalization of EGFR. Involved in retrograde transport from the endocytic pathway to the Golgi apparatus. Involved in the transport of Shiga toxin from early and recycling endosomes to the trans-Golgi network. Required for structural integrity of the Golgi complex.</text>
</comment>
<protein>
    <recommendedName>
        <fullName evidence="10">USP6 N-terminal-like protein</fullName>
    </recommendedName>
</protein>
<evidence type="ECO:0000256" key="8">
    <source>
        <dbReference type="ARBA" id="ARBA00059926"/>
    </source>
</evidence>
<keyword evidence="6" id="KW-0333">Golgi apparatus</keyword>
<evidence type="ECO:0000313" key="14">
    <source>
        <dbReference type="Proteomes" id="UP000827092"/>
    </source>
</evidence>
<evidence type="ECO:0000256" key="10">
    <source>
        <dbReference type="ARBA" id="ARBA00070172"/>
    </source>
</evidence>
<keyword evidence="4" id="KW-0597">Phosphoprotein</keyword>
<evidence type="ECO:0000256" key="11">
    <source>
        <dbReference type="SAM" id="MobiDB-lite"/>
    </source>
</evidence>